<proteinExistence type="predicted"/>
<gene>
    <name evidence="1" type="ORF">Adu01nite_92310</name>
</gene>
<dbReference type="InterPro" id="IPR046030">
    <property type="entry name" value="DUF5988"/>
</dbReference>
<organism evidence="1 2">
    <name type="scientific">Paractinoplanes durhamensis</name>
    <dbReference type="NCBI Taxonomy" id="113563"/>
    <lineage>
        <taxon>Bacteria</taxon>
        <taxon>Bacillati</taxon>
        <taxon>Actinomycetota</taxon>
        <taxon>Actinomycetes</taxon>
        <taxon>Micromonosporales</taxon>
        <taxon>Micromonosporaceae</taxon>
        <taxon>Paractinoplanes</taxon>
    </lineage>
</organism>
<dbReference type="EMBL" id="BOML01000092">
    <property type="protein sequence ID" value="GIE07881.1"/>
    <property type="molecule type" value="Genomic_DNA"/>
</dbReference>
<comment type="caution">
    <text evidence="1">The sequence shown here is derived from an EMBL/GenBank/DDBJ whole genome shotgun (WGS) entry which is preliminary data.</text>
</comment>
<reference evidence="1 2" key="1">
    <citation type="submission" date="2021-01" db="EMBL/GenBank/DDBJ databases">
        <title>Whole genome shotgun sequence of Actinoplanes durhamensis NBRC 14914.</title>
        <authorList>
            <person name="Komaki H."/>
            <person name="Tamura T."/>
        </authorList>
    </citation>
    <scope>NUCLEOTIDE SEQUENCE [LARGE SCALE GENOMIC DNA]</scope>
    <source>
        <strain evidence="1 2">NBRC 14914</strain>
    </source>
</reference>
<dbReference type="Proteomes" id="UP000637628">
    <property type="component" value="Unassembled WGS sequence"/>
</dbReference>
<accession>A0ABQ3ZDM7</accession>
<evidence type="ECO:0000313" key="2">
    <source>
        <dbReference type="Proteomes" id="UP000637628"/>
    </source>
</evidence>
<dbReference type="Pfam" id="PF19450">
    <property type="entry name" value="DUF5988"/>
    <property type="match status" value="1"/>
</dbReference>
<sequence>MDFESDPDTSAVRLVEAVLEGGPANLPNELRTHHVLHTDEKIKVPYLDGYEHFECASVTDTGGTPVVFRWTGRTRVAE</sequence>
<protein>
    <submittedName>
        <fullName evidence="1">Uncharacterized protein</fullName>
    </submittedName>
</protein>
<evidence type="ECO:0000313" key="1">
    <source>
        <dbReference type="EMBL" id="GIE07881.1"/>
    </source>
</evidence>
<keyword evidence="2" id="KW-1185">Reference proteome</keyword>
<dbReference type="RefSeq" id="WP_203735714.1">
    <property type="nucleotide sequence ID" value="NZ_BAAATX010000053.1"/>
</dbReference>
<name>A0ABQ3ZDM7_9ACTN</name>